<proteinExistence type="predicted"/>
<feature type="transmembrane region" description="Helical" evidence="5">
    <location>
        <begin position="360"/>
        <end position="379"/>
    </location>
</feature>
<dbReference type="EMBL" id="KL584731">
    <property type="protein sequence ID" value="KEQ68361.1"/>
    <property type="molecule type" value="Genomic_DNA"/>
</dbReference>
<evidence type="ECO:0000256" key="4">
    <source>
        <dbReference type="ARBA" id="ARBA00023136"/>
    </source>
</evidence>
<dbReference type="GeneID" id="25412689"/>
<dbReference type="OrthoDB" id="2130629at2759"/>
<dbReference type="AlphaFoldDB" id="A0A074X130"/>
<evidence type="ECO:0000313" key="8">
    <source>
        <dbReference type="Proteomes" id="UP000027730"/>
    </source>
</evidence>
<evidence type="ECO:0000259" key="6">
    <source>
        <dbReference type="PROSITE" id="PS50850"/>
    </source>
</evidence>
<dbReference type="STRING" id="1043004.A0A074X130"/>
<dbReference type="PROSITE" id="PS50850">
    <property type="entry name" value="MFS"/>
    <property type="match status" value="1"/>
</dbReference>
<dbReference type="PANTHER" id="PTHR42718:SF10">
    <property type="entry name" value="TRANSPORTER, PUTATIVE (AFU_ORTHOLOGUE AFUA_8G06760)-RELATED"/>
    <property type="match status" value="1"/>
</dbReference>
<feature type="transmembrane region" description="Helical" evidence="5">
    <location>
        <begin position="470"/>
        <end position="490"/>
    </location>
</feature>
<feature type="transmembrane region" description="Helical" evidence="5">
    <location>
        <begin position="295"/>
        <end position="315"/>
    </location>
</feature>
<keyword evidence="4 5" id="KW-0472">Membrane</keyword>
<keyword evidence="2 5" id="KW-0812">Transmembrane</keyword>
<sequence>MDSILTRGSNGLEVRVQELSTFRAAFVSVAVSGMVFISSLSTGLLATGLPKIAANLGLPDALILWPASIFGLTCGCSLISIGSVADVIGAGPVYLFGCVFLSLSFLACGLARSGTELIIFRGFQGVAASCCLPTAISILTEIFPQGRQQTRGLAILGASQPLGYSAGLFLGGVLVDSIGWRWGWYIASILSMVVFGIVYQAVPGLRKQMPLDTWRRLALGIDWIGALIASACLGLLSYVLAVTASKRSHIGEVQNIILLVIAALLIPAFPVWMARRTKLNKKALIPNSVWQSIPFASTCVMLFLVSAVINCGEYFFSLFFQEVQLLSALQASLRFLPNVIIGIMISFGTDAVLHKWDAYRYVTAMLLISCVAPLLMALMDPAWSYWYMAFWGMLLLPFAGDVLFIAGALIITDSFSASDQSLAGSILNTAFQFGSSVGLAVMAVISTSVSDASSHSDEHRTHALLEGYRAAFWSLLGLAVLYCFVGAIGLRGIGKIGLKKE</sequence>
<feature type="transmembrane region" description="Helical" evidence="5">
    <location>
        <begin position="152"/>
        <end position="170"/>
    </location>
</feature>
<feature type="transmembrane region" description="Helical" evidence="5">
    <location>
        <begin position="256"/>
        <end position="274"/>
    </location>
</feature>
<evidence type="ECO:0000256" key="3">
    <source>
        <dbReference type="ARBA" id="ARBA00022989"/>
    </source>
</evidence>
<protein>
    <submittedName>
        <fullName evidence="7">Major facilitator superfamily MFS-1</fullName>
    </submittedName>
</protein>
<feature type="transmembrane region" description="Helical" evidence="5">
    <location>
        <begin position="21"/>
        <end position="42"/>
    </location>
</feature>
<organism evidence="7 8">
    <name type="scientific">Aureobasidium namibiae CBS 147.97</name>
    <dbReference type="NCBI Taxonomy" id="1043004"/>
    <lineage>
        <taxon>Eukaryota</taxon>
        <taxon>Fungi</taxon>
        <taxon>Dikarya</taxon>
        <taxon>Ascomycota</taxon>
        <taxon>Pezizomycotina</taxon>
        <taxon>Dothideomycetes</taxon>
        <taxon>Dothideomycetidae</taxon>
        <taxon>Dothideales</taxon>
        <taxon>Saccotheciaceae</taxon>
        <taxon>Aureobasidium</taxon>
    </lineage>
</organism>
<dbReference type="Pfam" id="PF07690">
    <property type="entry name" value="MFS_1"/>
    <property type="match status" value="1"/>
</dbReference>
<dbReference type="GO" id="GO:0022857">
    <property type="term" value="F:transmembrane transporter activity"/>
    <property type="evidence" value="ECO:0007669"/>
    <property type="project" value="InterPro"/>
</dbReference>
<dbReference type="InterPro" id="IPR020846">
    <property type="entry name" value="MFS_dom"/>
</dbReference>
<feature type="domain" description="Major facilitator superfamily (MFS) profile" evidence="6">
    <location>
        <begin position="27"/>
        <end position="494"/>
    </location>
</feature>
<dbReference type="Proteomes" id="UP000027730">
    <property type="component" value="Unassembled WGS sequence"/>
</dbReference>
<feature type="transmembrane region" description="Helical" evidence="5">
    <location>
        <begin position="118"/>
        <end position="140"/>
    </location>
</feature>
<feature type="transmembrane region" description="Helical" evidence="5">
    <location>
        <begin position="182"/>
        <end position="202"/>
    </location>
</feature>
<feature type="transmembrane region" description="Helical" evidence="5">
    <location>
        <begin position="431"/>
        <end position="450"/>
    </location>
</feature>
<evidence type="ECO:0000313" key="7">
    <source>
        <dbReference type="EMBL" id="KEQ68361.1"/>
    </source>
</evidence>
<gene>
    <name evidence="7" type="ORF">M436DRAFT_58578</name>
</gene>
<dbReference type="Gene3D" id="1.20.1720.10">
    <property type="entry name" value="Multidrug resistance protein D"/>
    <property type="match status" value="1"/>
</dbReference>
<evidence type="ECO:0000256" key="1">
    <source>
        <dbReference type="ARBA" id="ARBA00004141"/>
    </source>
</evidence>
<dbReference type="InterPro" id="IPR036259">
    <property type="entry name" value="MFS_trans_sf"/>
</dbReference>
<keyword evidence="8" id="KW-1185">Reference proteome</keyword>
<dbReference type="PANTHER" id="PTHR42718">
    <property type="entry name" value="MAJOR FACILITATOR SUPERFAMILY MULTIDRUG TRANSPORTER MFSC"/>
    <property type="match status" value="1"/>
</dbReference>
<dbReference type="Gene3D" id="1.20.1250.20">
    <property type="entry name" value="MFS general substrate transporter like domains"/>
    <property type="match status" value="1"/>
</dbReference>
<evidence type="ECO:0000256" key="5">
    <source>
        <dbReference type="SAM" id="Phobius"/>
    </source>
</evidence>
<dbReference type="GO" id="GO:0016020">
    <property type="term" value="C:membrane"/>
    <property type="evidence" value="ECO:0007669"/>
    <property type="project" value="UniProtKB-SubCell"/>
</dbReference>
<accession>A0A074X130</accession>
<evidence type="ECO:0000256" key="2">
    <source>
        <dbReference type="ARBA" id="ARBA00022692"/>
    </source>
</evidence>
<feature type="transmembrane region" description="Helical" evidence="5">
    <location>
        <begin position="223"/>
        <end position="244"/>
    </location>
</feature>
<dbReference type="HOGENOM" id="CLU_000960_27_5_1"/>
<reference evidence="7 8" key="1">
    <citation type="journal article" date="2014" name="BMC Genomics">
        <title>Genome sequencing of four Aureobasidium pullulans varieties: biotechnological potential, stress tolerance, and description of new species.</title>
        <authorList>
            <person name="Gostin Ar C."/>
            <person name="Ohm R.A."/>
            <person name="Kogej T."/>
            <person name="Sonjak S."/>
            <person name="Turk M."/>
            <person name="Zajc J."/>
            <person name="Zalar P."/>
            <person name="Grube M."/>
            <person name="Sun H."/>
            <person name="Han J."/>
            <person name="Sharma A."/>
            <person name="Chiniquy J."/>
            <person name="Ngan C.Y."/>
            <person name="Lipzen A."/>
            <person name="Barry K."/>
            <person name="Grigoriev I.V."/>
            <person name="Gunde-Cimerman N."/>
        </authorList>
    </citation>
    <scope>NUCLEOTIDE SEQUENCE [LARGE SCALE GENOMIC DNA]</scope>
    <source>
        <strain evidence="7 8">CBS 147.97</strain>
    </source>
</reference>
<feature type="transmembrane region" description="Helical" evidence="5">
    <location>
        <begin position="335"/>
        <end position="353"/>
    </location>
</feature>
<feature type="transmembrane region" description="Helical" evidence="5">
    <location>
        <begin position="93"/>
        <end position="112"/>
    </location>
</feature>
<keyword evidence="3 5" id="KW-1133">Transmembrane helix</keyword>
<feature type="transmembrane region" description="Helical" evidence="5">
    <location>
        <begin position="62"/>
        <end position="81"/>
    </location>
</feature>
<dbReference type="InterPro" id="IPR011701">
    <property type="entry name" value="MFS"/>
</dbReference>
<name>A0A074X130_9PEZI</name>
<dbReference type="RefSeq" id="XP_013422511.1">
    <property type="nucleotide sequence ID" value="XM_013567057.1"/>
</dbReference>
<dbReference type="SUPFAM" id="SSF103473">
    <property type="entry name" value="MFS general substrate transporter"/>
    <property type="match status" value="2"/>
</dbReference>
<comment type="subcellular location">
    <subcellularLocation>
        <location evidence="1">Membrane</location>
        <topology evidence="1">Multi-pass membrane protein</topology>
    </subcellularLocation>
</comment>
<feature type="transmembrane region" description="Helical" evidence="5">
    <location>
        <begin position="385"/>
        <end position="411"/>
    </location>
</feature>